<proteinExistence type="predicted"/>
<comment type="caution">
    <text evidence="2">The sequence shown here is derived from an EMBL/GenBank/DDBJ whole genome shotgun (WGS) entry which is preliminary data.</text>
</comment>
<dbReference type="Gene3D" id="3.10.450.50">
    <property type="match status" value="1"/>
</dbReference>
<dbReference type="SUPFAM" id="SSF54427">
    <property type="entry name" value="NTF2-like"/>
    <property type="match status" value="1"/>
</dbReference>
<dbReference type="InterPro" id="IPR032710">
    <property type="entry name" value="NTF2-like_dom_sf"/>
</dbReference>
<feature type="domain" description="SnoaL-like" evidence="1">
    <location>
        <begin position="6"/>
        <end position="137"/>
    </location>
</feature>
<name>A0ABW9XDT8_9SPHN</name>
<dbReference type="EMBL" id="JAAAPO010000003">
    <property type="protein sequence ID" value="NBC36694.1"/>
    <property type="molecule type" value="Genomic_DNA"/>
</dbReference>
<dbReference type="Pfam" id="PF13577">
    <property type="entry name" value="SnoaL_4"/>
    <property type="match status" value="1"/>
</dbReference>
<reference evidence="3" key="1">
    <citation type="submission" date="2020-01" db="EMBL/GenBank/DDBJ databases">
        <title>Sphingomonas sp. strain CSW-10.</title>
        <authorList>
            <person name="Chen W.-M."/>
        </authorList>
    </citation>
    <scope>NUCLEOTIDE SEQUENCE [LARGE SCALE GENOMIC DNA]</scope>
    <source>
        <strain evidence="3">FSY-8</strain>
    </source>
</reference>
<evidence type="ECO:0000313" key="2">
    <source>
        <dbReference type="EMBL" id="NBC36694.1"/>
    </source>
</evidence>
<keyword evidence="3" id="KW-1185">Reference proteome</keyword>
<gene>
    <name evidence="2" type="ORF">GTZ99_09005</name>
</gene>
<dbReference type="InterPro" id="IPR037401">
    <property type="entry name" value="SnoaL-like"/>
</dbReference>
<dbReference type="CDD" id="cd00531">
    <property type="entry name" value="NTF2_like"/>
    <property type="match status" value="1"/>
</dbReference>
<evidence type="ECO:0000259" key="1">
    <source>
        <dbReference type="Pfam" id="PF13577"/>
    </source>
</evidence>
<dbReference type="Proteomes" id="UP000753724">
    <property type="component" value="Unassembled WGS sequence"/>
</dbReference>
<evidence type="ECO:0000313" key="3">
    <source>
        <dbReference type="Proteomes" id="UP000753724"/>
    </source>
</evidence>
<organism evidence="2 3">
    <name type="scientific">Novosphingobium ovatum</name>
    <dbReference type="NCBI Taxonomy" id="1908523"/>
    <lineage>
        <taxon>Bacteria</taxon>
        <taxon>Pseudomonadati</taxon>
        <taxon>Pseudomonadota</taxon>
        <taxon>Alphaproteobacteria</taxon>
        <taxon>Sphingomonadales</taxon>
        <taxon>Sphingomonadaceae</taxon>
        <taxon>Novosphingobium</taxon>
    </lineage>
</organism>
<dbReference type="RefSeq" id="WP_161718023.1">
    <property type="nucleotide sequence ID" value="NZ_JAAAPO010000003.1"/>
</dbReference>
<accession>A0ABW9XDT8</accession>
<protein>
    <submittedName>
        <fullName evidence="2">Nuclear transport factor 2 family protein</fullName>
    </submittedName>
</protein>
<sequence length="146" mass="15869">MTDIERMLAEHAIARLITGYVGINDANRWDELADTYAEHGRMNRPTAPDDWVEGREAIRASFKARPPRAARHIVANIVVDVAEDGLSATASSQILLFVGTAAPDGGIPAQSPKPPMVGSYADRLVCEGGRWLFVERRGSLDFTPPA</sequence>